<dbReference type="Pfam" id="PF08021">
    <property type="entry name" value="FAD_binding_9"/>
    <property type="match status" value="1"/>
</dbReference>
<sequence>MSTRRIKPGAAVTVPVTLTARELISPSFVRLTVTGEALADYRPMGADQWFRLFLPTEGAGGSAEPKTLPDMSIRSMAAYTLTPPSRRPLIRNYTTAGYRPADPAAGRATAELDFDVYVDDSHSGPGLTWAREAAIGSPAAILDEGRLYAPPVGSTAELLVGDESALPAIAGILDQAPPALSGLVVVEVRDPRDIRDLPRPVGVEVVWKQRGDDDEPGARATDEVRRRGAPVDLTYAYLAGPSSMVTGLRRFLVRECGVAKDIVTFTGYWR</sequence>
<protein>
    <submittedName>
        <fullName evidence="2">Siderophore-interacting protein</fullName>
    </submittedName>
</protein>
<dbReference type="PROSITE" id="PS51384">
    <property type="entry name" value="FAD_FR"/>
    <property type="match status" value="1"/>
</dbReference>
<evidence type="ECO:0000259" key="1">
    <source>
        <dbReference type="PROSITE" id="PS51384"/>
    </source>
</evidence>
<dbReference type="CDD" id="cd06193">
    <property type="entry name" value="siderophore_interacting"/>
    <property type="match status" value="1"/>
</dbReference>
<name>A0ABV9PT92_9ACTN</name>
<reference evidence="3" key="1">
    <citation type="journal article" date="2019" name="Int. J. Syst. Evol. Microbiol.">
        <title>The Global Catalogue of Microorganisms (GCM) 10K type strain sequencing project: providing services to taxonomists for standard genome sequencing and annotation.</title>
        <authorList>
            <consortium name="The Broad Institute Genomics Platform"/>
            <consortium name="The Broad Institute Genome Sequencing Center for Infectious Disease"/>
            <person name="Wu L."/>
            <person name="Ma J."/>
        </authorList>
    </citation>
    <scope>NUCLEOTIDE SEQUENCE [LARGE SCALE GENOMIC DNA]</scope>
    <source>
        <strain evidence="3">JCM 11882</strain>
    </source>
</reference>
<dbReference type="InterPro" id="IPR039374">
    <property type="entry name" value="SIP_fam"/>
</dbReference>
<dbReference type="Pfam" id="PF04954">
    <property type="entry name" value="SIP"/>
    <property type="match status" value="1"/>
</dbReference>
<dbReference type="EMBL" id="JBHSHP010000045">
    <property type="protein sequence ID" value="MFC4755489.1"/>
    <property type="molecule type" value="Genomic_DNA"/>
</dbReference>
<dbReference type="InterPro" id="IPR039261">
    <property type="entry name" value="FNR_nucleotide-bd"/>
</dbReference>
<proteinExistence type="predicted"/>
<evidence type="ECO:0000313" key="2">
    <source>
        <dbReference type="EMBL" id="MFC4755489.1"/>
    </source>
</evidence>
<feature type="domain" description="FAD-binding FR-type" evidence="1">
    <location>
        <begin position="11"/>
        <end position="158"/>
    </location>
</feature>
<dbReference type="PANTHER" id="PTHR30157">
    <property type="entry name" value="FERRIC REDUCTASE, NADPH-DEPENDENT"/>
    <property type="match status" value="1"/>
</dbReference>
<accession>A0ABV9PT92</accession>
<dbReference type="Gene3D" id="3.40.50.80">
    <property type="entry name" value="Nucleotide-binding domain of ferredoxin-NADP reductase (FNR) module"/>
    <property type="match status" value="1"/>
</dbReference>
<dbReference type="InterPro" id="IPR007037">
    <property type="entry name" value="SIP_rossman_dom"/>
</dbReference>
<dbReference type="InterPro" id="IPR013113">
    <property type="entry name" value="SIP_FAD-bd"/>
</dbReference>
<evidence type="ECO:0000313" key="3">
    <source>
        <dbReference type="Proteomes" id="UP001595836"/>
    </source>
</evidence>
<dbReference type="RefSeq" id="WP_344994272.1">
    <property type="nucleotide sequence ID" value="NZ_BAABCD010000041.1"/>
</dbReference>
<keyword evidence="3" id="KW-1185">Reference proteome</keyword>
<dbReference type="InterPro" id="IPR017927">
    <property type="entry name" value="FAD-bd_FR_type"/>
</dbReference>
<dbReference type="Gene3D" id="2.40.30.10">
    <property type="entry name" value="Translation factors"/>
    <property type="match status" value="1"/>
</dbReference>
<dbReference type="PANTHER" id="PTHR30157:SF0">
    <property type="entry name" value="NADPH-DEPENDENT FERRIC-CHELATE REDUCTASE"/>
    <property type="match status" value="1"/>
</dbReference>
<organism evidence="2 3">
    <name type="scientific">Dietzia aurantiaca</name>
    <dbReference type="NCBI Taxonomy" id="983873"/>
    <lineage>
        <taxon>Bacteria</taxon>
        <taxon>Bacillati</taxon>
        <taxon>Actinomycetota</taxon>
        <taxon>Actinomycetes</taxon>
        <taxon>Mycobacteriales</taxon>
        <taxon>Dietziaceae</taxon>
        <taxon>Dietzia</taxon>
    </lineage>
</organism>
<gene>
    <name evidence="2" type="ORF">ACFO7U_11965</name>
</gene>
<dbReference type="Proteomes" id="UP001595836">
    <property type="component" value="Unassembled WGS sequence"/>
</dbReference>
<comment type="caution">
    <text evidence="2">The sequence shown here is derived from an EMBL/GenBank/DDBJ whole genome shotgun (WGS) entry which is preliminary data.</text>
</comment>